<feature type="compositionally biased region" description="Low complexity" evidence="37">
    <location>
        <begin position="644"/>
        <end position="653"/>
    </location>
</feature>
<keyword evidence="10" id="KW-0808">Transferase</keyword>
<dbReference type="Gene3D" id="3.60.15.10">
    <property type="entry name" value="Ribonuclease Z/Hydroxyacylglutathione hydrolase-like"/>
    <property type="match status" value="2"/>
</dbReference>
<comment type="catalytic activity">
    <reaction evidence="1">
        <text>Endonucleolytic cleavage of RNA, removing extra 3' nucleotides from tRNA precursor, generating 3' termini of tRNAs. A 3'-hydroxy group is left at the tRNA terminus and a 5'-phosphoryl group is left at the trailer molecule.</text>
        <dbReference type="EC" id="3.1.26.11"/>
    </reaction>
</comment>
<accession>A0AAD8YSR4</accession>
<evidence type="ECO:0000256" key="21">
    <source>
        <dbReference type="ARBA" id="ARBA00023128"/>
    </source>
</evidence>
<evidence type="ECO:0000256" key="8">
    <source>
        <dbReference type="ARBA" id="ARBA00022527"/>
    </source>
</evidence>
<evidence type="ECO:0000256" key="36">
    <source>
        <dbReference type="PROSITE-ProRule" id="PRU10141"/>
    </source>
</evidence>
<evidence type="ECO:0000259" key="38">
    <source>
        <dbReference type="PROSITE" id="PS50011"/>
    </source>
</evidence>
<evidence type="ECO:0000256" key="9">
    <source>
        <dbReference type="ARBA" id="ARBA00022553"/>
    </source>
</evidence>
<comment type="similarity">
    <text evidence="29">Belongs to the protein kinase superfamily. STE Ser/Thr protein kinase family. MAP kinase kinase subfamily.</text>
</comment>
<comment type="catalytic activity">
    <reaction evidence="33">
        <text>L-seryl-[protein] + ATP = O-phospho-L-seryl-[protein] + ADP + H(+)</text>
        <dbReference type="Rhea" id="RHEA:17989"/>
        <dbReference type="Rhea" id="RHEA-COMP:9863"/>
        <dbReference type="Rhea" id="RHEA-COMP:11604"/>
        <dbReference type="ChEBI" id="CHEBI:15378"/>
        <dbReference type="ChEBI" id="CHEBI:29999"/>
        <dbReference type="ChEBI" id="CHEBI:30616"/>
        <dbReference type="ChEBI" id="CHEBI:83421"/>
        <dbReference type="ChEBI" id="CHEBI:456216"/>
        <dbReference type="EC" id="2.7.12.2"/>
    </reaction>
</comment>
<keyword evidence="13" id="KW-0479">Metal-binding</keyword>
<dbReference type="GO" id="GO:0005524">
    <property type="term" value="F:ATP binding"/>
    <property type="evidence" value="ECO:0007669"/>
    <property type="project" value="UniProtKB-UniRule"/>
</dbReference>
<evidence type="ECO:0000256" key="23">
    <source>
        <dbReference type="ARBA" id="ARBA00023242"/>
    </source>
</evidence>
<evidence type="ECO:0000256" key="31">
    <source>
        <dbReference type="ARBA" id="ARBA00046098"/>
    </source>
</evidence>
<evidence type="ECO:0000256" key="13">
    <source>
        <dbReference type="ARBA" id="ARBA00022723"/>
    </source>
</evidence>
<keyword evidence="8" id="KW-0723">Serine/threonine-protein kinase</keyword>
<keyword evidence="15" id="KW-0255">Endonuclease</keyword>
<dbReference type="SMART" id="SM00220">
    <property type="entry name" value="S_TKc"/>
    <property type="match status" value="1"/>
</dbReference>
<keyword evidence="23" id="KW-0539">Nucleus</keyword>
<comment type="function">
    <text evidence="31">Zinc phosphodiesterase, which displays mitochondrial tRNA 3'-processing endonuclease activity. Involved in tRNA maturation, by removing a 3'-trailer from precursor tRNA. Associates with mitochondrial DNA complexes at the nucleoids to initiate RNA processing and ribosome assembly.</text>
</comment>
<keyword evidence="11" id="KW-0819">tRNA processing</keyword>
<comment type="catalytic activity">
    <reaction evidence="35">
        <text>L-tyrosyl-[protein] + ATP = O-phospho-L-tyrosyl-[protein] + ADP + H(+)</text>
        <dbReference type="Rhea" id="RHEA:10596"/>
        <dbReference type="Rhea" id="RHEA-COMP:10136"/>
        <dbReference type="Rhea" id="RHEA-COMP:20101"/>
        <dbReference type="ChEBI" id="CHEBI:15378"/>
        <dbReference type="ChEBI" id="CHEBI:30616"/>
        <dbReference type="ChEBI" id="CHEBI:46858"/>
        <dbReference type="ChEBI" id="CHEBI:61978"/>
        <dbReference type="ChEBI" id="CHEBI:456216"/>
        <dbReference type="EC" id="2.7.12.2"/>
    </reaction>
</comment>
<comment type="caution">
    <text evidence="39">The sequence shown here is derived from an EMBL/GenBank/DDBJ whole genome shotgun (WGS) entry which is preliminary data.</text>
</comment>
<protein>
    <recommendedName>
        <fullName evidence="7">Zinc phosphodiesterase ELAC protein 2</fullName>
        <ecNumber evidence="30">2.7.12.2</ecNumber>
        <ecNumber evidence="6">3.1.26.11</ecNumber>
    </recommendedName>
    <alternativeName>
        <fullName evidence="28">ElaC homolog protein 2</fullName>
    </alternativeName>
    <alternativeName>
        <fullName evidence="26">Ribonuclease Z 2</fullName>
    </alternativeName>
    <alternativeName>
        <fullName evidence="27">tRNA 3 endonuclease 2</fullName>
    </alternativeName>
    <alternativeName>
        <fullName evidence="25">tRNase Z 2</fullName>
    </alternativeName>
</protein>
<evidence type="ECO:0000256" key="6">
    <source>
        <dbReference type="ARBA" id="ARBA00012477"/>
    </source>
</evidence>
<dbReference type="InterPro" id="IPR036866">
    <property type="entry name" value="RibonucZ/Hydroxyglut_hydro"/>
</dbReference>
<gene>
    <name evidence="39" type="ORF">P4O66_019012</name>
</gene>
<keyword evidence="19 36" id="KW-0067">ATP-binding</keyword>
<dbReference type="SUPFAM" id="SSF56112">
    <property type="entry name" value="Protein kinase-like (PK-like)"/>
    <property type="match status" value="1"/>
</dbReference>
<dbReference type="PROSITE" id="PS00108">
    <property type="entry name" value="PROTEIN_KINASE_ST"/>
    <property type="match status" value="1"/>
</dbReference>
<dbReference type="GO" id="GO:0004708">
    <property type="term" value="F:MAP kinase kinase activity"/>
    <property type="evidence" value="ECO:0007669"/>
    <property type="project" value="UniProtKB-EC"/>
</dbReference>
<dbReference type="GO" id="GO:1990180">
    <property type="term" value="P:mitochondrial tRNA 3'-end processing"/>
    <property type="evidence" value="ECO:0007669"/>
    <property type="project" value="TreeGrafter"/>
</dbReference>
<dbReference type="PANTHER" id="PTHR12553">
    <property type="entry name" value="ZINC PHOSPHODIESTERASE ELAC PROTEIN 2"/>
    <property type="match status" value="1"/>
</dbReference>
<dbReference type="InterPro" id="IPR017441">
    <property type="entry name" value="Protein_kinase_ATP_BS"/>
</dbReference>
<evidence type="ECO:0000256" key="14">
    <source>
        <dbReference type="ARBA" id="ARBA00022741"/>
    </source>
</evidence>
<evidence type="ECO:0000256" key="22">
    <source>
        <dbReference type="ARBA" id="ARBA00023137"/>
    </source>
</evidence>
<evidence type="ECO:0000256" key="2">
    <source>
        <dbReference type="ARBA" id="ARBA00001947"/>
    </source>
</evidence>
<evidence type="ECO:0000256" key="33">
    <source>
        <dbReference type="ARBA" id="ARBA00049014"/>
    </source>
</evidence>
<keyword evidence="17" id="KW-0378">Hydrolase</keyword>
<dbReference type="CDD" id="cd07718">
    <property type="entry name" value="RNaseZ_ELAC1_ELAC2-C-term-like_MBL-fold"/>
    <property type="match status" value="1"/>
</dbReference>
<keyword evidence="20" id="KW-0809">Transit peptide</keyword>
<feature type="region of interest" description="Disordered" evidence="37">
    <location>
        <begin position="638"/>
        <end position="681"/>
    </location>
</feature>
<dbReference type="InterPro" id="IPR000719">
    <property type="entry name" value="Prot_kinase_dom"/>
</dbReference>
<evidence type="ECO:0000256" key="17">
    <source>
        <dbReference type="ARBA" id="ARBA00022801"/>
    </source>
</evidence>
<evidence type="ECO:0000313" key="40">
    <source>
        <dbReference type="Proteomes" id="UP001239994"/>
    </source>
</evidence>
<feature type="region of interest" description="Disordered" evidence="37">
    <location>
        <begin position="1"/>
        <end position="31"/>
    </location>
</feature>
<dbReference type="PANTHER" id="PTHR12553:SF49">
    <property type="entry name" value="ZINC PHOSPHODIESTERASE ELAC PROTEIN 2"/>
    <property type="match status" value="1"/>
</dbReference>
<dbReference type="PROSITE" id="PS00107">
    <property type="entry name" value="PROTEIN_KINASE_ATP"/>
    <property type="match status" value="1"/>
</dbReference>
<evidence type="ECO:0000256" key="28">
    <source>
        <dbReference type="ARBA" id="ARBA00032616"/>
    </source>
</evidence>
<dbReference type="Proteomes" id="UP001239994">
    <property type="component" value="Unassembled WGS sequence"/>
</dbReference>
<dbReference type="Gene3D" id="3.30.200.20">
    <property type="entry name" value="Phosphorylase Kinase, domain 1"/>
    <property type="match status" value="1"/>
</dbReference>
<dbReference type="GO" id="GO:0005829">
    <property type="term" value="C:cytosol"/>
    <property type="evidence" value="ECO:0007669"/>
    <property type="project" value="UniProtKB-ARBA"/>
</dbReference>
<dbReference type="InterPro" id="IPR047151">
    <property type="entry name" value="RNZ2-like"/>
</dbReference>
<dbReference type="Pfam" id="PF13691">
    <property type="entry name" value="Lactamase_B_4"/>
    <property type="match status" value="1"/>
</dbReference>
<feature type="region of interest" description="Disordered" evidence="37">
    <location>
        <begin position="1288"/>
        <end position="1312"/>
    </location>
</feature>
<keyword evidence="24" id="KW-1135">Mitochondrion nucleoid</keyword>
<keyword evidence="22" id="KW-0829">Tyrosine-protein kinase</keyword>
<comment type="cofactor">
    <cofactor evidence="2">
        <name>Zn(2+)</name>
        <dbReference type="ChEBI" id="CHEBI:29105"/>
    </cofactor>
</comment>
<evidence type="ECO:0000256" key="10">
    <source>
        <dbReference type="ARBA" id="ARBA00022679"/>
    </source>
</evidence>
<feature type="domain" description="Protein kinase" evidence="38">
    <location>
        <begin position="171"/>
        <end position="437"/>
    </location>
</feature>
<evidence type="ECO:0000256" key="19">
    <source>
        <dbReference type="ARBA" id="ARBA00022840"/>
    </source>
</evidence>
<dbReference type="EC" id="2.7.12.2" evidence="30"/>
<keyword evidence="14 36" id="KW-0547">Nucleotide-binding</keyword>
<organism evidence="39 40">
    <name type="scientific">Electrophorus voltai</name>
    <dbReference type="NCBI Taxonomy" id="2609070"/>
    <lineage>
        <taxon>Eukaryota</taxon>
        <taxon>Metazoa</taxon>
        <taxon>Chordata</taxon>
        <taxon>Craniata</taxon>
        <taxon>Vertebrata</taxon>
        <taxon>Euteleostomi</taxon>
        <taxon>Actinopterygii</taxon>
        <taxon>Neopterygii</taxon>
        <taxon>Teleostei</taxon>
        <taxon>Ostariophysi</taxon>
        <taxon>Gymnotiformes</taxon>
        <taxon>Gymnotoidei</taxon>
        <taxon>Gymnotidae</taxon>
        <taxon>Electrophorus</taxon>
    </lineage>
</organism>
<dbReference type="FunFam" id="3.30.200.20:FF:000126">
    <property type="entry name" value="Dual specificity mitogen-activated protein kinase kinase 4"/>
    <property type="match status" value="1"/>
</dbReference>
<keyword evidence="16" id="KW-0418">Kinase</keyword>
<evidence type="ECO:0000256" key="37">
    <source>
        <dbReference type="SAM" id="MobiDB-lite"/>
    </source>
</evidence>
<dbReference type="SUPFAM" id="SSF56281">
    <property type="entry name" value="Metallo-hydrolase/oxidoreductase"/>
    <property type="match status" value="2"/>
</dbReference>
<comment type="catalytic activity">
    <reaction evidence="34">
        <text>L-threonyl-[protein] + ATP = O-phospho-L-threonyl-[protein] + ADP + H(+)</text>
        <dbReference type="Rhea" id="RHEA:46608"/>
        <dbReference type="Rhea" id="RHEA-COMP:11060"/>
        <dbReference type="Rhea" id="RHEA-COMP:11605"/>
        <dbReference type="ChEBI" id="CHEBI:15378"/>
        <dbReference type="ChEBI" id="CHEBI:30013"/>
        <dbReference type="ChEBI" id="CHEBI:30616"/>
        <dbReference type="ChEBI" id="CHEBI:61977"/>
        <dbReference type="ChEBI" id="CHEBI:456216"/>
        <dbReference type="EC" id="2.7.12.2"/>
    </reaction>
</comment>
<evidence type="ECO:0000256" key="34">
    <source>
        <dbReference type="ARBA" id="ARBA00049299"/>
    </source>
</evidence>
<evidence type="ECO:0000256" key="4">
    <source>
        <dbReference type="ARBA" id="ARBA00004436"/>
    </source>
</evidence>
<sequence>MATPSPSSSGTASSHSGAGPGQQHQGQTTTVSSMQGFHVNLSGAVQSKPPHQSALPLWTTVGSWPHWHRGTCMKAVVCRTRPGWLLQACAGQGAALALLSGGGGRGGGKRKALKLNFANPPIKPTTRFSLNTAVPPFQNPHIERLRTHSIESSGKLKISPEQHCDFTAEDLKDLGEIGRGAYGSVSKMAHKPSGQIMAVKRIRSTVDEKEQKQLLMDLDVVMRSSDCPYIVQFYGALFREGDCWICMELMSTSLDKFYKYVYSTLEDVIPEEILGKITLATVKALNHLKENLKIIHRDIKPSNILLDRNGNIKLCDFGISGQLVDSIAKTRDAGCRPYMAPERIDPSASRQGYDVRSDVWSLGITLYELATGRFPYPKWNSVFDQLTQVVKGDPPQLSNSEERQFSPKFINFVNLCLTKDESKRPKYRELLVTVPCVAESSVRFIMSAARLGCRAFTWRFGQRGVELFRTMATNVRKTKPPKDTLRHVRMREYRRPGEQHGPSTAYVQVVGAGSRDNGASLYVFSEYNRYLFNCGEGTQRVMQEYKLKAARLDKIFLTRMSWATVGGLSGMILTLKDIGVPECVLFGPPQLEKYLNAIQVFSGPLDDINLSMRACNEPDFKDDTMTVSQVPIYAQHLGQTVRHSSSPSSSSSSQRRELWQPENCTDSRATQPGSSEGRGRSARASSLVVAYVCKLHPKKGNFLVQKAKELGLPVGTAAIGPFISALKDGKSVTYEGKEIHPAEVCTPSDPGPVFLVIDCPSEEFLQPLCTNPVLGRYQVGGTEDSATLVVHMTPEAVLRTEEYQHWMERFSSGTEHLVMNEQVCTIHNIRSYKIQTQLHMIHADIFPELQHYRTTETQVPLHVPSVRAECLLKYQLKPKAEWQRDAIVSCDKEEFAQEAAEVPGFLQEVERCRQFQATDSVVQSGEVARYPEVVFLGTGSAVPMKIRNVSGTLVNISSSHSVLLDCGEGTFGQMCRHYGNDVDEVLSKLSTVFVSHMHADHHTGQCRGIDTPRDGVGGRCLLLHTNVNALSFLVQGLINVLLQRERALNSLGKSFTPVYLIAPTAIMTWLSQYHDHCQEILSHINFIPAKSLSAEAAVPHFKTKTCIQTILQKTDLTKFQTCLVRHCKNAFACSLTHQSGWQLVFSGDTMPCDALADMGKNATLLIHEATLEDGMEEEAIDKRHSTTSQAINVGMKMGAEFIMLNHFSQRYAKIPLFSDNFNQRVGISFDHMRIRLGDFQILPRLLAPLRVLFAEELEEMEEKRGRRELKSGKTLEVESNWKAEICAGKRGGDSRDQEELNQLMTSKRLKAN</sequence>
<reference evidence="39" key="1">
    <citation type="submission" date="2023-03" db="EMBL/GenBank/DDBJ databases">
        <title>Electrophorus voltai genome.</title>
        <authorList>
            <person name="Bian C."/>
        </authorList>
    </citation>
    <scope>NUCLEOTIDE SEQUENCE</scope>
    <source>
        <strain evidence="39">CB-2022</strain>
        <tissue evidence="39">Muscle</tissue>
    </source>
</reference>
<name>A0AAD8YSR4_9TELE</name>
<comment type="similarity">
    <text evidence="5">Belongs to the RNase Z family.</text>
</comment>
<evidence type="ECO:0000256" key="25">
    <source>
        <dbReference type="ARBA" id="ARBA00030689"/>
    </source>
</evidence>
<dbReference type="GO" id="GO:0004713">
    <property type="term" value="F:protein tyrosine kinase activity"/>
    <property type="evidence" value="ECO:0007669"/>
    <property type="project" value="UniProtKB-KW"/>
</dbReference>
<feature type="compositionally biased region" description="Polar residues" evidence="37">
    <location>
        <begin position="662"/>
        <end position="672"/>
    </location>
</feature>
<evidence type="ECO:0000313" key="39">
    <source>
        <dbReference type="EMBL" id="KAK1785669.1"/>
    </source>
</evidence>
<dbReference type="GO" id="GO:0042645">
    <property type="term" value="C:mitochondrial nucleoid"/>
    <property type="evidence" value="ECO:0007669"/>
    <property type="project" value="UniProtKB-SubCell"/>
</dbReference>
<evidence type="ECO:0000256" key="29">
    <source>
        <dbReference type="ARBA" id="ARBA00038035"/>
    </source>
</evidence>
<dbReference type="InterPro" id="IPR027794">
    <property type="entry name" value="tRNase_Z_dom"/>
</dbReference>
<evidence type="ECO:0000256" key="5">
    <source>
        <dbReference type="ARBA" id="ARBA00007823"/>
    </source>
</evidence>
<dbReference type="EMBL" id="JAROKS010000026">
    <property type="protein sequence ID" value="KAK1785669.1"/>
    <property type="molecule type" value="Genomic_DNA"/>
</dbReference>
<keyword evidence="9" id="KW-0597">Phosphoprotein</keyword>
<evidence type="ECO:0000256" key="1">
    <source>
        <dbReference type="ARBA" id="ARBA00000402"/>
    </source>
</evidence>
<evidence type="ECO:0000256" key="24">
    <source>
        <dbReference type="ARBA" id="ARBA00023271"/>
    </source>
</evidence>
<dbReference type="EC" id="3.1.26.11" evidence="6"/>
<evidence type="ECO:0000256" key="27">
    <source>
        <dbReference type="ARBA" id="ARBA00032104"/>
    </source>
</evidence>
<evidence type="ECO:0000256" key="7">
    <source>
        <dbReference type="ARBA" id="ARBA00013357"/>
    </source>
</evidence>
<evidence type="ECO:0000256" key="15">
    <source>
        <dbReference type="ARBA" id="ARBA00022759"/>
    </source>
</evidence>
<evidence type="ECO:0000256" key="11">
    <source>
        <dbReference type="ARBA" id="ARBA00022694"/>
    </source>
</evidence>
<keyword evidence="21" id="KW-0496">Mitochondrion</keyword>
<evidence type="ECO:0000256" key="3">
    <source>
        <dbReference type="ARBA" id="ARBA00004123"/>
    </source>
</evidence>
<dbReference type="GO" id="GO:0004674">
    <property type="term" value="F:protein serine/threonine kinase activity"/>
    <property type="evidence" value="ECO:0007669"/>
    <property type="project" value="UniProtKB-KW"/>
</dbReference>
<dbReference type="Pfam" id="PF00069">
    <property type="entry name" value="Pkinase"/>
    <property type="match status" value="1"/>
</dbReference>
<evidence type="ECO:0000256" key="18">
    <source>
        <dbReference type="ARBA" id="ARBA00022833"/>
    </source>
</evidence>
<proteinExistence type="inferred from homology"/>
<dbReference type="FunFam" id="3.60.15.10:FF:000014">
    <property type="entry name" value="Zinc phosphodiesterase ELAC protein 2"/>
    <property type="match status" value="1"/>
</dbReference>
<evidence type="ECO:0000256" key="35">
    <source>
        <dbReference type="ARBA" id="ARBA00051693"/>
    </source>
</evidence>
<keyword evidence="18" id="KW-0862">Zinc</keyword>
<evidence type="ECO:0000256" key="20">
    <source>
        <dbReference type="ARBA" id="ARBA00022946"/>
    </source>
</evidence>
<dbReference type="CDD" id="cd06616">
    <property type="entry name" value="PKc_MKK4"/>
    <property type="match status" value="1"/>
</dbReference>
<dbReference type="GO" id="GO:0005634">
    <property type="term" value="C:nucleus"/>
    <property type="evidence" value="ECO:0007669"/>
    <property type="project" value="UniProtKB-SubCell"/>
</dbReference>
<dbReference type="GO" id="GO:0033554">
    <property type="term" value="P:cellular response to stress"/>
    <property type="evidence" value="ECO:0007669"/>
    <property type="project" value="UniProtKB-ARBA"/>
</dbReference>
<comment type="subunit">
    <text evidence="32">Homodimer. Interacts with PTCD1.</text>
</comment>
<dbReference type="FunFam" id="1.10.510.10:FF:000090">
    <property type="entry name" value="Dual specificity mitogen-activated protein kinase kinase 4"/>
    <property type="match status" value="1"/>
</dbReference>
<dbReference type="GO" id="GO:0046872">
    <property type="term" value="F:metal ion binding"/>
    <property type="evidence" value="ECO:0007669"/>
    <property type="project" value="UniProtKB-KW"/>
</dbReference>
<dbReference type="Gene3D" id="1.10.510.10">
    <property type="entry name" value="Transferase(Phosphotransferase) domain 1"/>
    <property type="match status" value="1"/>
</dbReference>
<evidence type="ECO:0000256" key="26">
    <source>
        <dbReference type="ARBA" id="ARBA00030729"/>
    </source>
</evidence>
<evidence type="ECO:0000256" key="32">
    <source>
        <dbReference type="ARBA" id="ARBA00047136"/>
    </source>
</evidence>
<evidence type="ECO:0000256" key="16">
    <source>
        <dbReference type="ARBA" id="ARBA00022777"/>
    </source>
</evidence>
<keyword evidence="12" id="KW-0540">Nuclease</keyword>
<feature type="binding site" evidence="36">
    <location>
        <position position="200"/>
    </location>
    <ligand>
        <name>ATP</name>
        <dbReference type="ChEBI" id="CHEBI:30616"/>
    </ligand>
</feature>
<dbReference type="InterPro" id="IPR011009">
    <property type="entry name" value="Kinase-like_dom_sf"/>
</dbReference>
<dbReference type="PROSITE" id="PS50011">
    <property type="entry name" value="PROTEIN_KINASE_DOM"/>
    <property type="match status" value="1"/>
</dbReference>
<comment type="subcellular location">
    <subcellularLocation>
        <location evidence="4">Mitochondrion matrix</location>
        <location evidence="4">Mitochondrion nucleoid</location>
    </subcellularLocation>
    <subcellularLocation>
        <location evidence="3">Nucleus</location>
    </subcellularLocation>
</comment>
<dbReference type="InterPro" id="IPR008271">
    <property type="entry name" value="Ser/Thr_kinase_AS"/>
</dbReference>
<evidence type="ECO:0000256" key="30">
    <source>
        <dbReference type="ARBA" id="ARBA00038999"/>
    </source>
</evidence>
<dbReference type="Pfam" id="PF23023">
    <property type="entry name" value="Anti-Pycsar_Apyc1"/>
    <property type="match status" value="1"/>
</dbReference>
<evidence type="ECO:0000256" key="12">
    <source>
        <dbReference type="ARBA" id="ARBA00022722"/>
    </source>
</evidence>
<dbReference type="GO" id="GO:0042781">
    <property type="term" value="F:3'-tRNA processing endoribonuclease activity"/>
    <property type="evidence" value="ECO:0007669"/>
    <property type="project" value="UniProtKB-EC"/>
</dbReference>
<keyword evidence="40" id="KW-1185">Reference proteome</keyword>